<evidence type="ECO:0000313" key="1">
    <source>
        <dbReference type="EMBL" id="BAD81359.1"/>
    </source>
</evidence>
<organism evidence="2">
    <name type="scientific">Oryza sativa subsp. japonica</name>
    <name type="common">Rice</name>
    <dbReference type="NCBI Taxonomy" id="39947"/>
    <lineage>
        <taxon>Eukaryota</taxon>
        <taxon>Viridiplantae</taxon>
        <taxon>Streptophyta</taxon>
        <taxon>Embryophyta</taxon>
        <taxon>Tracheophyta</taxon>
        <taxon>Spermatophyta</taxon>
        <taxon>Magnoliopsida</taxon>
        <taxon>Liliopsida</taxon>
        <taxon>Poales</taxon>
        <taxon>Poaceae</taxon>
        <taxon>BOP clade</taxon>
        <taxon>Oryzoideae</taxon>
        <taxon>Oryzeae</taxon>
        <taxon>Oryzinae</taxon>
        <taxon>Oryza</taxon>
        <taxon>Oryza sativa</taxon>
    </lineage>
</organism>
<dbReference type="Proteomes" id="UP000000763">
    <property type="component" value="Chromosome 1"/>
</dbReference>
<reference evidence="2" key="1">
    <citation type="journal article" date="2002" name="Nature">
        <title>The genome sequence and structure of rice chromosome 1.</title>
        <authorList>
            <person name="Sasaki T."/>
            <person name="Matsumoto T."/>
            <person name="Yamamoto K."/>
            <person name="Sakata K."/>
            <person name="Baba T."/>
            <person name="Katayose Y."/>
            <person name="Wu J."/>
            <person name="Niimura Y."/>
            <person name="Cheng Z."/>
            <person name="Nagamura Y."/>
            <person name="Antonio B.A."/>
            <person name="Kanamori H."/>
            <person name="Hosokawa S."/>
            <person name="Masukawa M."/>
            <person name="Arikawa K."/>
            <person name="Chiden Y."/>
            <person name="Hayashi M."/>
            <person name="Okamoto M."/>
            <person name="Ando T."/>
            <person name="Aoki H."/>
            <person name="Arita K."/>
            <person name="Hamada M."/>
            <person name="Harada C."/>
            <person name="Hijishita S."/>
            <person name="Honda M."/>
            <person name="Ichikawa Y."/>
            <person name="Idonuma A."/>
            <person name="Iijima M."/>
            <person name="Ikeda M."/>
            <person name="Ikeno M."/>
            <person name="Itoh S."/>
            <person name="Itoh T."/>
            <person name="Itoh Y."/>
            <person name="Itoh Y."/>
            <person name="Iwabuchi A."/>
            <person name="Kamiya K."/>
            <person name="Karasawa W."/>
            <person name="Katagiri S."/>
            <person name="Kikuta A."/>
            <person name="Kobayashi N."/>
            <person name="Kono I."/>
            <person name="Machita K."/>
            <person name="Maehara T."/>
            <person name="Mizuno H."/>
            <person name="Mizubayashi T."/>
            <person name="Mukai Y."/>
            <person name="Nagasaki H."/>
            <person name="Nakashima M."/>
            <person name="Nakama Y."/>
            <person name="Nakamichi Y."/>
            <person name="Nakamura M."/>
            <person name="Namiki N."/>
            <person name="Negishi M."/>
            <person name="Ohta I."/>
            <person name="Ono N."/>
            <person name="Saji S."/>
            <person name="Sakai K."/>
            <person name="Shibata M."/>
            <person name="Shimokawa T."/>
            <person name="Shomura A."/>
            <person name="Song J."/>
            <person name="Takazaki Y."/>
            <person name="Terasawa K."/>
            <person name="Tsuji K."/>
            <person name="Waki K."/>
            <person name="Yamagata H."/>
            <person name="Yamane H."/>
            <person name="Yoshiki S."/>
            <person name="Yoshihara R."/>
            <person name="Yukawa K."/>
            <person name="Zhong H."/>
            <person name="Iwama H."/>
            <person name="Endo T."/>
            <person name="Ito H."/>
            <person name="Hahn J.H."/>
            <person name="Kim H.I."/>
            <person name="Eun M.Y."/>
            <person name="Yano M."/>
            <person name="Jiang J."/>
            <person name="Gojobori T."/>
        </authorList>
    </citation>
    <scope>NUCLEOTIDE SEQUENCE</scope>
</reference>
<reference evidence="3" key="3">
    <citation type="journal article" date="2008" name="Nucleic Acids Res.">
        <title>The rice annotation project database (RAP-DB): 2008 update.</title>
        <authorList>
            <consortium name="The rice annotation project (RAP)"/>
        </authorList>
    </citation>
    <scope>GENOME REANNOTATION</scope>
    <source>
        <strain evidence="3">cv. Nipponbare</strain>
    </source>
</reference>
<accession>Q5NAT1</accession>
<protein>
    <submittedName>
        <fullName evidence="2">Uncharacterized protein</fullName>
    </submittedName>
</protein>
<dbReference type="AlphaFoldDB" id="Q5NAT1"/>
<dbReference type="EMBL" id="AP002094">
    <property type="protein sequence ID" value="BAD81359.1"/>
    <property type="molecule type" value="Genomic_DNA"/>
</dbReference>
<dbReference type="EMBL" id="AP002745">
    <property type="protein sequence ID" value="BAD81425.1"/>
    <property type="molecule type" value="Genomic_DNA"/>
</dbReference>
<name>Q5NAT1_ORYSJ</name>
<dbReference type="Proteomes" id="UP000817658">
    <property type="component" value="Chromosome 1"/>
</dbReference>
<evidence type="ECO:0000313" key="2">
    <source>
        <dbReference type="EMBL" id="BAD81425.1"/>
    </source>
</evidence>
<reference evidence="3" key="2">
    <citation type="journal article" date="2005" name="Nature">
        <title>The map-based sequence of the rice genome.</title>
        <authorList>
            <consortium name="International rice genome sequencing project (IRGSP)"/>
            <person name="Matsumoto T."/>
            <person name="Wu J."/>
            <person name="Kanamori H."/>
            <person name="Katayose Y."/>
            <person name="Fujisawa M."/>
            <person name="Namiki N."/>
            <person name="Mizuno H."/>
            <person name="Yamamoto K."/>
            <person name="Antonio B.A."/>
            <person name="Baba T."/>
            <person name="Sakata K."/>
            <person name="Nagamura Y."/>
            <person name="Aoki H."/>
            <person name="Arikawa K."/>
            <person name="Arita K."/>
            <person name="Bito T."/>
            <person name="Chiden Y."/>
            <person name="Fujitsuka N."/>
            <person name="Fukunaka R."/>
            <person name="Hamada M."/>
            <person name="Harada C."/>
            <person name="Hayashi A."/>
            <person name="Hijishita S."/>
            <person name="Honda M."/>
            <person name="Hosokawa S."/>
            <person name="Ichikawa Y."/>
            <person name="Idonuma A."/>
            <person name="Iijima M."/>
            <person name="Ikeda M."/>
            <person name="Ikeno M."/>
            <person name="Ito K."/>
            <person name="Ito S."/>
            <person name="Ito T."/>
            <person name="Ito Y."/>
            <person name="Ito Y."/>
            <person name="Iwabuchi A."/>
            <person name="Kamiya K."/>
            <person name="Karasawa W."/>
            <person name="Kurita K."/>
            <person name="Katagiri S."/>
            <person name="Kikuta A."/>
            <person name="Kobayashi H."/>
            <person name="Kobayashi N."/>
            <person name="Machita K."/>
            <person name="Maehara T."/>
            <person name="Masukawa M."/>
            <person name="Mizubayashi T."/>
            <person name="Mukai Y."/>
            <person name="Nagasaki H."/>
            <person name="Nagata Y."/>
            <person name="Naito S."/>
            <person name="Nakashima M."/>
            <person name="Nakama Y."/>
            <person name="Nakamichi Y."/>
            <person name="Nakamura M."/>
            <person name="Meguro A."/>
            <person name="Negishi M."/>
            <person name="Ohta I."/>
            <person name="Ohta T."/>
            <person name="Okamoto M."/>
            <person name="Ono N."/>
            <person name="Saji S."/>
            <person name="Sakaguchi M."/>
            <person name="Sakai K."/>
            <person name="Shibata M."/>
            <person name="Shimokawa T."/>
            <person name="Song J."/>
            <person name="Takazaki Y."/>
            <person name="Terasawa K."/>
            <person name="Tsugane M."/>
            <person name="Tsuji K."/>
            <person name="Ueda S."/>
            <person name="Waki K."/>
            <person name="Yamagata H."/>
            <person name="Yamamoto M."/>
            <person name="Yamamoto S."/>
            <person name="Yamane H."/>
            <person name="Yoshiki S."/>
            <person name="Yoshihara R."/>
            <person name="Yukawa K."/>
            <person name="Zhong H."/>
            <person name="Yano M."/>
            <person name="Yuan Q."/>
            <person name="Ouyang S."/>
            <person name="Liu J."/>
            <person name="Jones K.M."/>
            <person name="Gansberger K."/>
            <person name="Moffat K."/>
            <person name="Hill J."/>
            <person name="Bera J."/>
            <person name="Fadrosh D."/>
            <person name="Jin S."/>
            <person name="Johri S."/>
            <person name="Kim M."/>
            <person name="Overton L."/>
            <person name="Reardon M."/>
            <person name="Tsitrin T."/>
            <person name="Vuong H."/>
            <person name="Weaver B."/>
            <person name="Ciecko A."/>
            <person name="Tallon L."/>
            <person name="Jackson J."/>
            <person name="Pai G."/>
            <person name="Aken S.V."/>
            <person name="Utterback T."/>
            <person name="Reidmuller S."/>
            <person name="Feldblyum T."/>
            <person name="Hsiao J."/>
            <person name="Zismann V."/>
            <person name="Iobst S."/>
            <person name="de Vazeille A.R."/>
            <person name="Buell C.R."/>
            <person name="Ying K."/>
            <person name="Li Y."/>
            <person name="Lu T."/>
            <person name="Huang Y."/>
            <person name="Zhao Q."/>
            <person name="Feng Q."/>
            <person name="Zhang L."/>
            <person name="Zhu J."/>
            <person name="Weng Q."/>
            <person name="Mu J."/>
            <person name="Lu Y."/>
            <person name="Fan D."/>
            <person name="Liu Y."/>
            <person name="Guan J."/>
            <person name="Zhang Y."/>
            <person name="Yu S."/>
            <person name="Liu X."/>
            <person name="Zhang Y."/>
            <person name="Hong G."/>
            <person name="Han B."/>
            <person name="Choisne N."/>
            <person name="Demange N."/>
            <person name="Orjeda G."/>
            <person name="Samain S."/>
            <person name="Cattolico L."/>
            <person name="Pelletier E."/>
            <person name="Couloux A."/>
            <person name="Segurens B."/>
            <person name="Wincker P."/>
            <person name="D'Hont A."/>
            <person name="Scarpelli C."/>
            <person name="Weissenbach J."/>
            <person name="Salanoubat M."/>
            <person name="Quetier F."/>
            <person name="Yu Y."/>
            <person name="Kim H.R."/>
            <person name="Rambo T."/>
            <person name="Currie J."/>
            <person name="Collura K."/>
            <person name="Luo M."/>
            <person name="Yang T."/>
            <person name="Ammiraju J.S.S."/>
            <person name="Engler F."/>
            <person name="Soderlund C."/>
            <person name="Wing R.A."/>
            <person name="Palmer L.E."/>
            <person name="de la Bastide M."/>
            <person name="Spiegel L."/>
            <person name="Nascimento L."/>
            <person name="Zutavern T."/>
            <person name="O'Shaughnessy A."/>
            <person name="Dike S."/>
            <person name="Dedhia N."/>
            <person name="Preston R."/>
            <person name="Balija V."/>
            <person name="McCombie W.R."/>
            <person name="Chow T."/>
            <person name="Chen H."/>
            <person name="Chung M."/>
            <person name="Chen C."/>
            <person name="Shaw J."/>
            <person name="Wu H."/>
            <person name="Hsiao K."/>
            <person name="Chao Y."/>
            <person name="Chu M."/>
            <person name="Cheng C."/>
            <person name="Hour A."/>
            <person name="Lee P."/>
            <person name="Lin S."/>
            <person name="Lin Y."/>
            <person name="Liou J."/>
            <person name="Liu S."/>
            <person name="Hsing Y."/>
            <person name="Raghuvanshi S."/>
            <person name="Mohanty A."/>
            <person name="Bharti A.K."/>
            <person name="Gaur A."/>
            <person name="Gupta V."/>
            <person name="Kumar D."/>
            <person name="Ravi V."/>
            <person name="Vij S."/>
            <person name="Kapur A."/>
            <person name="Khurana P."/>
            <person name="Khurana P."/>
            <person name="Khurana J.P."/>
            <person name="Tyagi A.K."/>
            <person name="Gaikwad K."/>
            <person name="Singh A."/>
            <person name="Dalal V."/>
            <person name="Srivastava S."/>
            <person name="Dixit A."/>
            <person name="Pal A.K."/>
            <person name="Ghazi I.A."/>
            <person name="Yadav M."/>
            <person name="Pandit A."/>
            <person name="Bhargava A."/>
            <person name="Sureshbabu K."/>
            <person name="Batra K."/>
            <person name="Sharma T.R."/>
            <person name="Mohapatra T."/>
            <person name="Singh N.K."/>
            <person name="Messing J."/>
            <person name="Nelson A.B."/>
            <person name="Fuks G."/>
            <person name="Kavchok S."/>
            <person name="Keizer G."/>
            <person name="Linton E."/>
            <person name="Llaca V."/>
            <person name="Song R."/>
            <person name="Tanyolac B."/>
            <person name="Young S."/>
            <person name="Ho-Il K."/>
            <person name="Hahn J.H."/>
            <person name="Sangsakoo G."/>
            <person name="Vanavichit A."/>
            <person name="de Mattos Luiz.A.T."/>
            <person name="Zimmer P.D."/>
            <person name="Malone G."/>
            <person name="Dellagostin O."/>
            <person name="de Oliveira A.C."/>
            <person name="Bevan M."/>
            <person name="Bancroft I."/>
            <person name="Minx P."/>
            <person name="Cordum H."/>
            <person name="Wilson R."/>
            <person name="Cheng Z."/>
            <person name="Jin W."/>
            <person name="Jiang J."/>
            <person name="Leong S.A."/>
            <person name="Iwama H."/>
            <person name="Gojobori T."/>
            <person name="Itoh T."/>
            <person name="Niimura Y."/>
            <person name="Fujii Y."/>
            <person name="Habara T."/>
            <person name="Sakai H."/>
            <person name="Sato Y."/>
            <person name="Wilson G."/>
            <person name="Kumar K."/>
            <person name="McCouch S."/>
            <person name="Juretic N."/>
            <person name="Hoen D."/>
            <person name="Wright S."/>
            <person name="Bruskiewich R."/>
            <person name="Bureau T."/>
            <person name="Miyao A."/>
            <person name="Hirochika H."/>
            <person name="Nishikawa T."/>
            <person name="Kadowaki K."/>
            <person name="Sugiura M."/>
            <person name="Burr B."/>
            <person name="Sasaki T."/>
        </authorList>
    </citation>
    <scope>NUCLEOTIDE SEQUENCE [LARGE SCALE GENOMIC DNA]</scope>
    <source>
        <strain evidence="3">cv. Nipponbare</strain>
    </source>
</reference>
<evidence type="ECO:0000313" key="3">
    <source>
        <dbReference type="Proteomes" id="UP000000763"/>
    </source>
</evidence>
<sequence length="56" mass="6037">MASSGIYNDGKAEDRREVVAYRPLGGRFLKIVIPEGGESDVADGRSLSGDGRQRNL</sequence>
<proteinExistence type="predicted"/>
<gene>
    <name evidence="1" type="ORF">P0483F08.11</name>
    <name evidence="2" type="ORF">P0489G09.26</name>
</gene>